<sequence>NTTPTVNKRKYQQHPTDETYTLERGKEHHSDNSQPSLKRLKSGKVPTETITLTMPTMNSSHQDQQNKQTISPTVLTNNPIAENIEVKATNPETSFNNDTNLMLSPQQTKKADTQTKTSTVLVTVPDTMQIDNSHDQVNDSEPNQPINTQLETLLHRLKSTSKKQSSIKLTYSQTAANKLRFNNGKPRYYWVEEIANEIEKKKTQAFDYTT</sequence>
<proteinExistence type="predicted"/>
<evidence type="ECO:0000313" key="3">
    <source>
        <dbReference type="Proteomes" id="UP000789405"/>
    </source>
</evidence>
<comment type="caution">
    <text evidence="2">The sequence shown here is derived from an EMBL/GenBank/DDBJ whole genome shotgun (WGS) entry which is preliminary data.</text>
</comment>
<protein>
    <submittedName>
        <fullName evidence="2">21519_t:CDS:1</fullName>
    </submittedName>
</protein>
<keyword evidence="3" id="KW-1185">Reference proteome</keyword>
<dbReference type="AlphaFoldDB" id="A0A9N9HPW0"/>
<feature type="region of interest" description="Disordered" evidence="1">
    <location>
        <begin position="1"/>
        <end position="46"/>
    </location>
</feature>
<evidence type="ECO:0000256" key="1">
    <source>
        <dbReference type="SAM" id="MobiDB-lite"/>
    </source>
</evidence>
<name>A0A9N9HPW0_9GLOM</name>
<dbReference type="EMBL" id="CAJVPY010008739">
    <property type="protein sequence ID" value="CAG8700108.1"/>
    <property type="molecule type" value="Genomic_DNA"/>
</dbReference>
<reference evidence="2" key="1">
    <citation type="submission" date="2021-06" db="EMBL/GenBank/DDBJ databases">
        <authorList>
            <person name="Kallberg Y."/>
            <person name="Tangrot J."/>
            <person name="Rosling A."/>
        </authorList>
    </citation>
    <scope>NUCLEOTIDE SEQUENCE</scope>
    <source>
        <strain evidence="2">MA453B</strain>
    </source>
</reference>
<evidence type="ECO:0000313" key="2">
    <source>
        <dbReference type="EMBL" id="CAG8700108.1"/>
    </source>
</evidence>
<feature type="compositionally biased region" description="Basic and acidic residues" evidence="1">
    <location>
        <begin position="15"/>
        <end position="31"/>
    </location>
</feature>
<dbReference type="Proteomes" id="UP000789405">
    <property type="component" value="Unassembled WGS sequence"/>
</dbReference>
<accession>A0A9N9HPW0</accession>
<organism evidence="2 3">
    <name type="scientific">Dentiscutata erythropus</name>
    <dbReference type="NCBI Taxonomy" id="1348616"/>
    <lineage>
        <taxon>Eukaryota</taxon>
        <taxon>Fungi</taxon>
        <taxon>Fungi incertae sedis</taxon>
        <taxon>Mucoromycota</taxon>
        <taxon>Glomeromycotina</taxon>
        <taxon>Glomeromycetes</taxon>
        <taxon>Diversisporales</taxon>
        <taxon>Gigasporaceae</taxon>
        <taxon>Dentiscutata</taxon>
    </lineage>
</organism>
<feature type="non-terminal residue" evidence="2">
    <location>
        <position position="1"/>
    </location>
</feature>
<gene>
    <name evidence="2" type="ORF">DERYTH_LOCUS12932</name>
</gene>